<proteinExistence type="predicted"/>
<feature type="compositionally biased region" description="Basic residues" evidence="1">
    <location>
        <begin position="522"/>
        <end position="539"/>
    </location>
</feature>
<feature type="region of interest" description="Disordered" evidence="1">
    <location>
        <begin position="435"/>
        <end position="539"/>
    </location>
</feature>
<evidence type="ECO:0000313" key="2">
    <source>
        <dbReference type="EMBL" id="EFP10609.1"/>
    </source>
</evidence>
<dbReference type="Pfam" id="PF25015">
    <property type="entry name" value="RBD_AKAP-17A"/>
    <property type="match status" value="1"/>
</dbReference>
<dbReference type="AlphaFoldDB" id="E3MWG2"/>
<dbReference type="CDD" id="cd12264">
    <property type="entry name" value="RRM_AKAP17A"/>
    <property type="match status" value="1"/>
</dbReference>
<feature type="region of interest" description="Disordered" evidence="1">
    <location>
        <begin position="394"/>
        <end position="423"/>
    </location>
</feature>
<dbReference type="InParanoid" id="E3MWG2"/>
<evidence type="ECO:0000313" key="3">
    <source>
        <dbReference type="Proteomes" id="UP000008281"/>
    </source>
</evidence>
<dbReference type="EMBL" id="DS268487">
    <property type="protein sequence ID" value="EFP10609.1"/>
    <property type="molecule type" value="Genomic_DNA"/>
</dbReference>
<accession>E3MWG2</accession>
<organism evidence="3">
    <name type="scientific">Caenorhabditis remanei</name>
    <name type="common">Caenorhabditis vulgaris</name>
    <dbReference type="NCBI Taxonomy" id="31234"/>
    <lineage>
        <taxon>Eukaryota</taxon>
        <taxon>Metazoa</taxon>
        <taxon>Ecdysozoa</taxon>
        <taxon>Nematoda</taxon>
        <taxon>Chromadorea</taxon>
        <taxon>Rhabditida</taxon>
        <taxon>Rhabditina</taxon>
        <taxon>Rhabditomorpha</taxon>
        <taxon>Rhabditoidea</taxon>
        <taxon>Rhabditidae</taxon>
        <taxon>Peloderinae</taxon>
        <taxon>Caenorhabditis</taxon>
    </lineage>
</organism>
<name>E3MWG2_CAERE</name>
<sequence>MARNLPAALDYLGSEAEDFNKSQNLYLKPMAVIKITVVLPRMTIPGQSISNWDLMERLKRAIDPIQMDSCKVRESNIDSVIFEAELLSLGIMQKTMKILDGFSMKVSGFAEPLKVKTKEAKLDFPSRHDWDVWFMKNKINEMKPGERPDTVYLAKIPVKWFCVSFWSFCGTENLKFLIFCKIQDGYNDLPSERRLRVAMEAFGAVRDVDIPICDPLRAQMNPKISGIQQKGFGLGQDVFFEAYVQYMEYKGFATAMDSLRNRKWAKRIDGRFFQALIKVDFDRSRHLSEAQIAKRSEERRQIETERLRQEEEELNIKRQEELKEKEEMDEKSRRREDRERKRRERREQERMAEEEKKRLEKERLEAEERARANRRLEGVRLLKFLFEKIEAREERRKKKEEDKLKEELSKIKELAEQPAEQEDALRQALLQQREIRMRERLKDKMKASGKEKKDGKKKEKKSKKERRKRSNRHDTPSSSSTSSSDNTSDGSDSSTSSSSDSESRRRRYRRKRRSDEGSDSRSHRHRSHHHQEKTRRRGS</sequence>
<gene>
    <name evidence="2" type="primary">Cre-cux-7</name>
    <name evidence="2" type="ORF">CRE_01148</name>
</gene>
<feature type="compositionally biased region" description="Basic and acidic residues" evidence="1">
    <location>
        <begin position="394"/>
        <end position="415"/>
    </location>
</feature>
<feature type="compositionally biased region" description="Basic and acidic residues" evidence="1">
    <location>
        <begin position="435"/>
        <end position="457"/>
    </location>
</feature>
<dbReference type="HOGENOM" id="CLU_011589_1_0_1"/>
<dbReference type="OrthoDB" id="1918237at2759"/>
<dbReference type="Proteomes" id="UP000008281">
    <property type="component" value="Unassembled WGS sequence"/>
</dbReference>
<keyword evidence="3" id="KW-1185">Reference proteome</keyword>
<dbReference type="eggNOG" id="KOG2891">
    <property type="taxonomic scope" value="Eukaryota"/>
</dbReference>
<feature type="region of interest" description="Disordered" evidence="1">
    <location>
        <begin position="322"/>
        <end position="365"/>
    </location>
</feature>
<feature type="compositionally biased region" description="Low complexity" evidence="1">
    <location>
        <begin position="476"/>
        <end position="500"/>
    </location>
</feature>
<evidence type="ECO:0000256" key="1">
    <source>
        <dbReference type="SAM" id="MobiDB-lite"/>
    </source>
</evidence>
<dbReference type="STRING" id="31234.E3MWG2"/>
<dbReference type="PANTHER" id="PTHR12484:SF4">
    <property type="entry name" value="A-KINASE ANCHOR PROTEIN 17A"/>
    <property type="match status" value="1"/>
</dbReference>
<protein>
    <submittedName>
        <fullName evidence="2">CRE-CUX-7 protein</fullName>
    </submittedName>
</protein>
<dbReference type="FunCoup" id="E3MWG2">
    <property type="interactions" value="114"/>
</dbReference>
<dbReference type="InterPro" id="IPR056852">
    <property type="entry name" value="AK17A/B"/>
</dbReference>
<dbReference type="PANTHER" id="PTHR12484">
    <property type="entry name" value="B-LYMPHOCYTE ANTIGEN-RELATED"/>
    <property type="match status" value="1"/>
</dbReference>
<feature type="compositionally biased region" description="Basic residues" evidence="1">
    <location>
        <begin position="458"/>
        <end position="471"/>
    </location>
</feature>
<reference evidence="2" key="1">
    <citation type="submission" date="2007-07" db="EMBL/GenBank/DDBJ databases">
        <title>PCAP assembly of the Caenorhabditis remanei genome.</title>
        <authorList>
            <consortium name="The Caenorhabditis remanei Sequencing Consortium"/>
            <person name="Wilson R.K."/>
        </authorList>
    </citation>
    <scope>NUCLEOTIDE SEQUENCE [LARGE SCALE GENOMIC DNA]</scope>
    <source>
        <strain evidence="2">PB4641</strain>
    </source>
</reference>
<dbReference type="OMA" id="IPACEQN"/>